<reference evidence="2 3" key="1">
    <citation type="submission" date="2009-07" db="EMBL/GenBank/DDBJ databases">
        <authorList>
            <person name="Madupu R."/>
            <person name="Sebastian Y."/>
            <person name="Durkin A.S."/>
            <person name="Torralba M."/>
            <person name="Methe B."/>
            <person name="Sutton G.G."/>
            <person name="Strausberg R.L."/>
            <person name="Nelson K.E."/>
        </authorList>
    </citation>
    <scope>NUCLEOTIDE SEQUENCE [LARGE SCALE GENOMIC DNA]</scope>
    <source>
        <strain evidence="2 3">RM3268</strain>
    </source>
</reference>
<evidence type="ECO:0000313" key="2">
    <source>
        <dbReference type="EMBL" id="EEV18855.1"/>
    </source>
</evidence>
<sequence length="84" mass="10058">MFFAPIWAFIATPSFDFWKDSKVDEFFKFAAMKRDMKLLNDERYQKPLDRKIIWLYIAFEFCLGLSVYLGIFGLIVSTILRIIF</sequence>
<name>C8PDY2_9BACT</name>
<proteinExistence type="predicted"/>
<keyword evidence="1" id="KW-1133">Transmembrane helix</keyword>
<protein>
    <submittedName>
        <fullName evidence="2">Uncharacterized protein</fullName>
    </submittedName>
</protein>
<keyword evidence="3" id="KW-1185">Reference proteome</keyword>
<dbReference type="RefSeq" id="WP_005869070.1">
    <property type="nucleotide sequence ID" value="NZ_ACYG01000005.1"/>
</dbReference>
<keyword evidence="1" id="KW-0472">Membrane</keyword>
<dbReference type="AlphaFoldDB" id="C8PDY2"/>
<dbReference type="EMBL" id="ACYG01000005">
    <property type="protein sequence ID" value="EEV18855.1"/>
    <property type="molecule type" value="Genomic_DNA"/>
</dbReference>
<feature type="transmembrane region" description="Helical" evidence="1">
    <location>
        <begin position="53"/>
        <end position="83"/>
    </location>
</feature>
<accession>C8PDY2</accession>
<gene>
    <name evidence="2" type="ORF">CAMGR0001_2332</name>
</gene>
<dbReference type="STRING" id="824.CGRAC_1293"/>
<organism evidence="2 3">
    <name type="scientific">Campylobacter gracilis RM3268</name>
    <dbReference type="NCBI Taxonomy" id="553220"/>
    <lineage>
        <taxon>Bacteria</taxon>
        <taxon>Pseudomonadati</taxon>
        <taxon>Campylobacterota</taxon>
        <taxon>Epsilonproteobacteria</taxon>
        <taxon>Campylobacterales</taxon>
        <taxon>Campylobacteraceae</taxon>
        <taxon>Campylobacter</taxon>
    </lineage>
</organism>
<evidence type="ECO:0000313" key="3">
    <source>
        <dbReference type="Proteomes" id="UP000005709"/>
    </source>
</evidence>
<evidence type="ECO:0000256" key="1">
    <source>
        <dbReference type="SAM" id="Phobius"/>
    </source>
</evidence>
<comment type="caution">
    <text evidence="2">The sequence shown here is derived from an EMBL/GenBank/DDBJ whole genome shotgun (WGS) entry which is preliminary data.</text>
</comment>
<dbReference type="Proteomes" id="UP000005709">
    <property type="component" value="Unassembled WGS sequence"/>
</dbReference>
<keyword evidence="1" id="KW-0812">Transmembrane</keyword>